<dbReference type="GO" id="GO:0034976">
    <property type="term" value="P:response to endoplasmic reticulum stress"/>
    <property type="evidence" value="ECO:0007669"/>
    <property type="project" value="TreeGrafter"/>
</dbReference>
<dbReference type="GO" id="GO:0032434">
    <property type="term" value="P:regulation of proteasomal ubiquitin-dependent protein catabolic process"/>
    <property type="evidence" value="ECO:0007669"/>
    <property type="project" value="TreeGrafter"/>
</dbReference>
<feature type="domain" description="E3 UFM1-protein ligase 1-like N-terminal" evidence="2">
    <location>
        <begin position="4"/>
        <end position="264"/>
    </location>
</feature>
<feature type="region of interest" description="Disordered" evidence="1">
    <location>
        <begin position="409"/>
        <end position="433"/>
    </location>
</feature>
<dbReference type="InterPro" id="IPR056579">
    <property type="entry name" value="Ufl1_N"/>
</dbReference>
<dbReference type="Pfam" id="PF25870">
    <property type="entry name" value="WHD_UFL1_5th"/>
    <property type="match status" value="1"/>
</dbReference>
<evidence type="ECO:0000256" key="1">
    <source>
        <dbReference type="SAM" id="MobiDB-lite"/>
    </source>
</evidence>
<evidence type="ECO:0000259" key="2">
    <source>
        <dbReference type="Pfam" id="PF09743"/>
    </source>
</evidence>
<dbReference type="PANTHER" id="PTHR31057:SF0">
    <property type="entry name" value="E3 UFM1-PROTEIN LIGASE 1"/>
    <property type="match status" value="1"/>
</dbReference>
<dbReference type="EMBL" id="CP056070">
    <property type="protein sequence ID" value="UVC49670.1"/>
    <property type="molecule type" value="Genomic_DNA"/>
</dbReference>
<dbReference type="Pfam" id="PF09743">
    <property type="entry name" value="E3_UFM1_ligase"/>
    <property type="match status" value="1"/>
</dbReference>
<protein>
    <recommendedName>
        <fullName evidence="2">E3 UFM1-protein ligase 1-like N-terminal domain-containing protein</fullName>
    </recommendedName>
</protein>
<reference evidence="3" key="1">
    <citation type="submission" date="2022-07" db="EMBL/GenBank/DDBJ databases">
        <title>Evaluation of T. orientalis genome assembly methods using nanopore sequencing and analysis of variation between genomes.</title>
        <authorList>
            <person name="Yam J."/>
            <person name="Micallef M.L."/>
            <person name="Liu M."/>
            <person name="Djordjevic S.P."/>
            <person name="Bogema D.R."/>
            <person name="Jenkins C."/>
        </authorList>
    </citation>
    <scope>NUCLEOTIDE SEQUENCE</scope>
    <source>
        <strain evidence="3">Goon Nure</strain>
    </source>
</reference>
<sequence>MPSIAELRSRLASAQSRKAKARLSNLQCIDILLKVCRKKNLNVIMSSDGMLFYTIEEVQNEVENELLLHGGRIPIFQLNSILNFQPDYIDRAVNNITKASDNYLNSHGVIISKDYLRNLMVAINDRIQECGTVAFSELSKEYDLPLEMIRSYVNASVGTVIKGSINGNIIESHTFEKRKVNNLKAALLAVTMPIATQEISRIIKININVVNDMIQDLLKKKEVHGILKGGEYTPRSYMDSVESYLASNYNRNGYVEVKVVRTFAHLDAKLIEKIFPNNIKLDSVYINKDLFQPVSILINEAISSRSWREVSSMLPSVLNQSDWTLVVNSVKNAAKSGLLMDSVYVSIAFKDDLIKYLIKQMNDFKDKVEQFYKVFNESKLGSGHLSECVDLILGYESIFDNLDSKRGDLSTDGPDKDAQKGKDSAGAEDNKKTDLKTEVTDDTKFDNKDNTKVDTKFDNKDNHFVDLYQIYPDQLLSLVEEELKKELMNMIVSAKRATKASSQNKITKDTTETLVLHIMESEMTLKTFEKVTYSANNVILQFMAKELCSSVFNLLLEYYLRNNKLVEGAVELDASKRNKMIELILDDDVKSQFKEFATHLKNKDASQCVSSSRELCKLMYINYNVKKDSRNFLKSKQTQYNQQLSSLTQLDSLVCCYVCVNLMLLKSNHFLYFNDKLWCLKEALSLFKPLLSTSEHYELIKELVDLVGEVESKGEESDNKLMQEMTQKLIDAFKT</sequence>
<organism evidence="3 4">
    <name type="scientific">Theileria orientalis</name>
    <dbReference type="NCBI Taxonomy" id="68886"/>
    <lineage>
        <taxon>Eukaryota</taxon>
        <taxon>Sar</taxon>
        <taxon>Alveolata</taxon>
        <taxon>Apicomplexa</taxon>
        <taxon>Aconoidasida</taxon>
        <taxon>Piroplasmida</taxon>
        <taxon>Theileriidae</taxon>
        <taxon>Theileria</taxon>
    </lineage>
</organism>
<dbReference type="GO" id="GO:0005789">
    <property type="term" value="C:endoplasmic reticulum membrane"/>
    <property type="evidence" value="ECO:0007669"/>
    <property type="project" value="TreeGrafter"/>
</dbReference>
<evidence type="ECO:0000313" key="3">
    <source>
        <dbReference type="EMBL" id="UVC49670.1"/>
    </source>
</evidence>
<dbReference type="InterPro" id="IPR018611">
    <property type="entry name" value="Ufl1"/>
</dbReference>
<dbReference type="AlphaFoldDB" id="A0A976SJ08"/>
<dbReference type="GO" id="GO:0061666">
    <property type="term" value="F:UFM1 ligase activity"/>
    <property type="evidence" value="ECO:0007669"/>
    <property type="project" value="InterPro"/>
</dbReference>
<name>A0A976SJ08_THEOR</name>
<dbReference type="PANTHER" id="PTHR31057">
    <property type="entry name" value="E3 UFM1-PROTEIN LIGASE 1"/>
    <property type="match status" value="1"/>
</dbReference>
<accession>A0A976SJ08</accession>
<proteinExistence type="predicted"/>
<dbReference type="Proteomes" id="UP000244811">
    <property type="component" value="Chromosome 3"/>
</dbReference>
<evidence type="ECO:0000313" key="4">
    <source>
        <dbReference type="Proteomes" id="UP000244811"/>
    </source>
</evidence>
<gene>
    <name evidence="3" type="ORF">MACK_003780</name>
</gene>
<dbReference type="GO" id="GO:1990592">
    <property type="term" value="P:protein K69-linked ufmylation"/>
    <property type="evidence" value="ECO:0007669"/>
    <property type="project" value="TreeGrafter"/>
</dbReference>